<feature type="transmembrane region" description="Helical" evidence="1">
    <location>
        <begin position="89"/>
        <end position="109"/>
    </location>
</feature>
<sequence length="114" mass="13059">MEVLNLILQQIIEQDGGFTYNWRCEALHLFQLGFADDLLLFSKVDVDSVHTFNRGLTIFADLSGLHVNPQKSHLILSRLLLMFEIPFSLYWTFVKGSFLAVFGVTSLSLTTDYR</sequence>
<evidence type="ECO:0000313" key="2">
    <source>
        <dbReference type="EMBL" id="KAL0420573.1"/>
    </source>
</evidence>
<evidence type="ECO:0000256" key="1">
    <source>
        <dbReference type="SAM" id="Phobius"/>
    </source>
</evidence>
<evidence type="ECO:0008006" key="3">
    <source>
        <dbReference type="Google" id="ProtNLM"/>
    </source>
</evidence>
<keyword evidence="1" id="KW-1133">Transmembrane helix</keyword>
<keyword evidence="1" id="KW-0472">Membrane</keyword>
<name>A0AAW2UVE1_9LAMI</name>
<keyword evidence="1" id="KW-0812">Transmembrane</keyword>
<organism evidence="2">
    <name type="scientific">Sesamum latifolium</name>
    <dbReference type="NCBI Taxonomy" id="2727402"/>
    <lineage>
        <taxon>Eukaryota</taxon>
        <taxon>Viridiplantae</taxon>
        <taxon>Streptophyta</taxon>
        <taxon>Embryophyta</taxon>
        <taxon>Tracheophyta</taxon>
        <taxon>Spermatophyta</taxon>
        <taxon>Magnoliopsida</taxon>
        <taxon>eudicotyledons</taxon>
        <taxon>Gunneridae</taxon>
        <taxon>Pentapetalae</taxon>
        <taxon>asterids</taxon>
        <taxon>lamiids</taxon>
        <taxon>Lamiales</taxon>
        <taxon>Pedaliaceae</taxon>
        <taxon>Sesamum</taxon>
    </lineage>
</organism>
<protein>
    <recommendedName>
        <fullName evidence="3">Reverse transcriptase domain-containing protein</fullName>
    </recommendedName>
</protein>
<reference evidence="2" key="1">
    <citation type="submission" date="2020-06" db="EMBL/GenBank/DDBJ databases">
        <authorList>
            <person name="Li T."/>
            <person name="Hu X."/>
            <person name="Zhang T."/>
            <person name="Song X."/>
            <person name="Zhang H."/>
            <person name="Dai N."/>
            <person name="Sheng W."/>
            <person name="Hou X."/>
            <person name="Wei L."/>
        </authorList>
    </citation>
    <scope>NUCLEOTIDE SEQUENCE</scope>
    <source>
        <strain evidence="2">KEN1</strain>
        <tissue evidence="2">Leaf</tissue>
    </source>
</reference>
<dbReference type="EMBL" id="JACGWN010000011">
    <property type="protein sequence ID" value="KAL0420573.1"/>
    <property type="molecule type" value="Genomic_DNA"/>
</dbReference>
<gene>
    <name evidence="2" type="ORF">Slati_3080200</name>
</gene>
<proteinExistence type="predicted"/>
<comment type="caution">
    <text evidence="2">The sequence shown here is derived from an EMBL/GenBank/DDBJ whole genome shotgun (WGS) entry which is preliminary data.</text>
</comment>
<accession>A0AAW2UVE1</accession>
<reference evidence="2" key="2">
    <citation type="journal article" date="2024" name="Plant">
        <title>Genomic evolution and insights into agronomic trait innovations of Sesamum species.</title>
        <authorList>
            <person name="Miao H."/>
            <person name="Wang L."/>
            <person name="Qu L."/>
            <person name="Liu H."/>
            <person name="Sun Y."/>
            <person name="Le M."/>
            <person name="Wang Q."/>
            <person name="Wei S."/>
            <person name="Zheng Y."/>
            <person name="Lin W."/>
            <person name="Duan Y."/>
            <person name="Cao H."/>
            <person name="Xiong S."/>
            <person name="Wang X."/>
            <person name="Wei L."/>
            <person name="Li C."/>
            <person name="Ma Q."/>
            <person name="Ju M."/>
            <person name="Zhao R."/>
            <person name="Li G."/>
            <person name="Mu C."/>
            <person name="Tian Q."/>
            <person name="Mei H."/>
            <person name="Zhang T."/>
            <person name="Gao T."/>
            <person name="Zhang H."/>
        </authorList>
    </citation>
    <scope>NUCLEOTIDE SEQUENCE</scope>
    <source>
        <strain evidence="2">KEN1</strain>
    </source>
</reference>
<dbReference type="AlphaFoldDB" id="A0AAW2UVE1"/>